<organism evidence="3 4">
    <name type="scientific">Vibrio toranzoniae</name>
    <dbReference type="NCBI Taxonomy" id="1194427"/>
    <lineage>
        <taxon>Bacteria</taxon>
        <taxon>Pseudomonadati</taxon>
        <taxon>Pseudomonadota</taxon>
        <taxon>Gammaproteobacteria</taxon>
        <taxon>Vibrionales</taxon>
        <taxon>Vibrionaceae</taxon>
        <taxon>Vibrio</taxon>
    </lineage>
</organism>
<evidence type="ECO:0000313" key="3">
    <source>
        <dbReference type="EMBL" id="KWU02686.1"/>
    </source>
</evidence>
<dbReference type="PROSITE" id="PS50035">
    <property type="entry name" value="PLD"/>
    <property type="match status" value="2"/>
</dbReference>
<proteinExistence type="predicted"/>
<dbReference type="PANTHER" id="PTHR21248:SF12">
    <property type="entry name" value="CARDIOLIPIN SYNTHASE C"/>
    <property type="match status" value="1"/>
</dbReference>
<dbReference type="PROSITE" id="PS51257">
    <property type="entry name" value="PROKAR_LIPOPROTEIN"/>
    <property type="match status" value="1"/>
</dbReference>
<dbReference type="Pfam" id="PF13091">
    <property type="entry name" value="PLDc_2"/>
    <property type="match status" value="2"/>
</dbReference>
<name>A0A120DHM5_9VIBR</name>
<evidence type="ECO:0000259" key="2">
    <source>
        <dbReference type="PROSITE" id="PS50035"/>
    </source>
</evidence>
<feature type="domain" description="PLD phosphodiesterase" evidence="2">
    <location>
        <begin position="152"/>
        <end position="179"/>
    </location>
</feature>
<dbReference type="OrthoDB" id="9814092at2"/>
<dbReference type="AlphaFoldDB" id="A0A120DHM5"/>
<evidence type="ECO:0000256" key="1">
    <source>
        <dbReference type="SAM" id="SignalP"/>
    </source>
</evidence>
<dbReference type="EMBL" id="LMXU01000001">
    <property type="protein sequence ID" value="KWU02686.1"/>
    <property type="molecule type" value="Genomic_DNA"/>
</dbReference>
<accession>A0A120DHM5</accession>
<evidence type="ECO:0000313" key="4">
    <source>
        <dbReference type="Proteomes" id="UP000057389"/>
    </source>
</evidence>
<dbReference type="InterPro" id="IPR001736">
    <property type="entry name" value="PLipase_D/transphosphatidylase"/>
</dbReference>
<feature type="domain" description="PLD phosphodiesterase" evidence="2">
    <location>
        <begin position="380"/>
        <end position="407"/>
    </location>
</feature>
<feature type="signal peptide" evidence="1">
    <location>
        <begin position="1"/>
        <end position="24"/>
    </location>
</feature>
<dbReference type="GO" id="GO:0032049">
    <property type="term" value="P:cardiolipin biosynthetic process"/>
    <property type="evidence" value="ECO:0007669"/>
    <property type="project" value="UniProtKB-ARBA"/>
</dbReference>
<feature type="chain" id="PRO_5007164432" evidence="1">
    <location>
        <begin position="25"/>
        <end position="485"/>
    </location>
</feature>
<dbReference type="RefSeq" id="WP_060466796.1">
    <property type="nucleotide sequence ID" value="NZ_AP025515.1"/>
</dbReference>
<dbReference type="InterPro" id="IPR025202">
    <property type="entry name" value="PLD-like_dom"/>
</dbReference>
<dbReference type="Proteomes" id="UP000057389">
    <property type="component" value="Unassembled WGS sequence"/>
</dbReference>
<dbReference type="SMART" id="SM00155">
    <property type="entry name" value="PLDc"/>
    <property type="match status" value="2"/>
</dbReference>
<protein>
    <submittedName>
        <fullName evidence="3">Phospholipase</fullName>
    </submittedName>
</protein>
<dbReference type="CDD" id="cd09111">
    <property type="entry name" value="PLDc_ymdC_like_1"/>
    <property type="match status" value="1"/>
</dbReference>
<gene>
    <name evidence="3" type="ORF">APQ14_18400</name>
</gene>
<sequence>MLKNKMRAICAIFCIALLAGCAQPYPDVEPGFEANWQSTEHQAEVYLIPTAPEAFARRIDLVRHAENSIDITYFSWEKDTLGLMLLDELKQAADRGVSVRLTLDDLLVFNDKWLAELDSHPNIEIRLFNPFDSRKESWIGRAFNFSTHQKQLDNRLHEKYFNVDHQWMILGGRNIGDDYFGYSEKANFFDMDVLFKGDVIAAFNQNYQALWNSEHVVPIQERIKIKGTEQYKAFTKALNKGEKNKALITSEVERQIKNLNHLSFISASVTPVFDSLEKLNDNKPYFRQRTEHLIKQKIPTPSKAVISTPYVVPSDNQFVFIDALTEQQAKVTLMTNSSASNDSGFVPAYYEQHRQTLLDKGVSIFEYKSKAINDDHYFHVDTYYHNKTVILDNRVTYIGSSNFDPRSDFLNIELGVLIDSEEFAEQVTHYLTRQKNDLFWAVSRDQSGETKWVSGEQEYTKNPNYSSWNKLPDWLFRKMNGEFEL</sequence>
<dbReference type="CDD" id="cd09113">
    <property type="entry name" value="PLDc_ymdC_like_2"/>
    <property type="match status" value="1"/>
</dbReference>
<dbReference type="GO" id="GO:0030572">
    <property type="term" value="F:phosphatidyltransferase activity"/>
    <property type="evidence" value="ECO:0007669"/>
    <property type="project" value="UniProtKB-ARBA"/>
</dbReference>
<reference evidence="3 4" key="1">
    <citation type="submission" date="2015-11" db="EMBL/GenBank/DDBJ databases">
        <title>Draft WGS of Vibrio toranzoniae.</title>
        <authorList>
            <person name="Lasa A."/>
            <person name="Romalde J.L."/>
        </authorList>
    </citation>
    <scope>NUCLEOTIDE SEQUENCE [LARGE SCALE GENOMIC DNA]</scope>
    <source>
        <strain evidence="3 4">Vb 10.8</strain>
    </source>
</reference>
<dbReference type="Gene3D" id="3.30.870.10">
    <property type="entry name" value="Endonuclease Chain A"/>
    <property type="match status" value="2"/>
</dbReference>
<comment type="caution">
    <text evidence="3">The sequence shown here is derived from an EMBL/GenBank/DDBJ whole genome shotgun (WGS) entry which is preliminary data.</text>
</comment>
<dbReference type="GeneID" id="300180105"/>
<dbReference type="SUPFAM" id="SSF56024">
    <property type="entry name" value="Phospholipase D/nuclease"/>
    <property type="match status" value="2"/>
</dbReference>
<keyword evidence="4" id="KW-1185">Reference proteome</keyword>
<dbReference type="PANTHER" id="PTHR21248">
    <property type="entry name" value="CARDIOLIPIN SYNTHASE"/>
    <property type="match status" value="1"/>
</dbReference>
<keyword evidence="1" id="KW-0732">Signal</keyword>